<feature type="non-terminal residue" evidence="1">
    <location>
        <position position="1"/>
    </location>
</feature>
<reference evidence="1 2" key="1">
    <citation type="journal article" date="2023" name="Mol. Phylogenet. Evol.">
        <title>Genome-scale phylogeny and comparative genomics of the fungal order Sordariales.</title>
        <authorList>
            <person name="Hensen N."/>
            <person name="Bonometti L."/>
            <person name="Westerberg I."/>
            <person name="Brannstrom I.O."/>
            <person name="Guillou S."/>
            <person name="Cros-Aarteil S."/>
            <person name="Calhoun S."/>
            <person name="Haridas S."/>
            <person name="Kuo A."/>
            <person name="Mondo S."/>
            <person name="Pangilinan J."/>
            <person name="Riley R."/>
            <person name="LaButti K."/>
            <person name="Andreopoulos B."/>
            <person name="Lipzen A."/>
            <person name="Chen C."/>
            <person name="Yan M."/>
            <person name="Daum C."/>
            <person name="Ng V."/>
            <person name="Clum A."/>
            <person name="Steindorff A."/>
            <person name="Ohm R.A."/>
            <person name="Martin F."/>
            <person name="Silar P."/>
            <person name="Natvig D.O."/>
            <person name="Lalanne C."/>
            <person name="Gautier V."/>
            <person name="Ament-Velasquez S.L."/>
            <person name="Kruys A."/>
            <person name="Hutchinson M.I."/>
            <person name="Powell A.J."/>
            <person name="Barry K."/>
            <person name="Miller A.N."/>
            <person name="Grigoriev I.V."/>
            <person name="Debuchy R."/>
            <person name="Gladieux P."/>
            <person name="Hiltunen Thoren M."/>
            <person name="Johannesson H."/>
        </authorList>
    </citation>
    <scope>NUCLEOTIDE SEQUENCE [LARGE SCALE GENOMIC DNA]</scope>
    <source>
        <strain evidence="1 2">FGSC 10403</strain>
    </source>
</reference>
<protein>
    <submittedName>
        <fullName evidence="1">Uncharacterized protein</fullName>
    </submittedName>
</protein>
<sequence>DDCPLSRLLLFLLFILVIYGLSSFDNSTLLGILLRKINLTRCSLQPTSTTGQRGAPHT</sequence>
<evidence type="ECO:0000313" key="1">
    <source>
        <dbReference type="EMBL" id="KAK3497372.1"/>
    </source>
</evidence>
<organism evidence="1 2">
    <name type="scientific">Neurospora hispaniola</name>
    <dbReference type="NCBI Taxonomy" id="588809"/>
    <lineage>
        <taxon>Eukaryota</taxon>
        <taxon>Fungi</taxon>
        <taxon>Dikarya</taxon>
        <taxon>Ascomycota</taxon>
        <taxon>Pezizomycotina</taxon>
        <taxon>Sordariomycetes</taxon>
        <taxon>Sordariomycetidae</taxon>
        <taxon>Sordariales</taxon>
        <taxon>Sordariaceae</taxon>
        <taxon>Neurospora</taxon>
    </lineage>
</organism>
<name>A0AAJ0ICR3_9PEZI</name>
<proteinExistence type="predicted"/>
<dbReference type="Proteomes" id="UP001285908">
    <property type="component" value="Unassembled WGS sequence"/>
</dbReference>
<evidence type="ECO:0000313" key="2">
    <source>
        <dbReference type="Proteomes" id="UP001285908"/>
    </source>
</evidence>
<accession>A0AAJ0ICR3</accession>
<gene>
    <name evidence="1" type="ORF">B0T23DRAFT_353279</name>
</gene>
<keyword evidence="2" id="KW-1185">Reference proteome</keyword>
<dbReference type="GeneID" id="87873729"/>
<comment type="caution">
    <text evidence="1">The sequence shown here is derived from an EMBL/GenBank/DDBJ whole genome shotgun (WGS) entry which is preliminary data.</text>
</comment>
<dbReference type="EMBL" id="JAULSX010000002">
    <property type="protein sequence ID" value="KAK3497372.1"/>
    <property type="molecule type" value="Genomic_DNA"/>
</dbReference>
<dbReference type="AlphaFoldDB" id="A0AAJ0ICR3"/>
<dbReference type="RefSeq" id="XP_062695636.1">
    <property type="nucleotide sequence ID" value="XM_062836107.1"/>
</dbReference>